<reference evidence="2" key="1">
    <citation type="journal article" date="2015" name="Nature">
        <title>Complex archaea that bridge the gap between prokaryotes and eukaryotes.</title>
        <authorList>
            <person name="Spang A."/>
            <person name="Saw J.H."/>
            <person name="Jorgensen S.L."/>
            <person name="Zaremba-Niedzwiedzka K."/>
            <person name="Martijn J."/>
            <person name="Lind A.E."/>
            <person name="van Eijk R."/>
            <person name="Schleper C."/>
            <person name="Guy L."/>
            <person name="Ettema T.J."/>
        </authorList>
    </citation>
    <scope>NUCLEOTIDE SEQUENCE</scope>
</reference>
<sequence length="73" mass="8043">MKPAERDELLVRLDERTEAIKDTTERQEEHLEKMNGRLRDVENKQSRLKGILIGLGVLGSGGVGMGISQLLGG</sequence>
<feature type="transmembrane region" description="Helical" evidence="1">
    <location>
        <begin position="51"/>
        <end position="71"/>
    </location>
</feature>
<evidence type="ECO:0000256" key="1">
    <source>
        <dbReference type="SAM" id="Phobius"/>
    </source>
</evidence>
<comment type="caution">
    <text evidence="2">The sequence shown here is derived from an EMBL/GenBank/DDBJ whole genome shotgun (WGS) entry which is preliminary data.</text>
</comment>
<evidence type="ECO:0000313" key="2">
    <source>
        <dbReference type="EMBL" id="KKN78429.1"/>
    </source>
</evidence>
<organism evidence="2">
    <name type="scientific">marine sediment metagenome</name>
    <dbReference type="NCBI Taxonomy" id="412755"/>
    <lineage>
        <taxon>unclassified sequences</taxon>
        <taxon>metagenomes</taxon>
        <taxon>ecological metagenomes</taxon>
    </lineage>
</organism>
<accession>A0A0F9TGP8</accession>
<protein>
    <submittedName>
        <fullName evidence="2">Uncharacterized protein</fullName>
    </submittedName>
</protein>
<keyword evidence="1" id="KW-0812">Transmembrane</keyword>
<proteinExistence type="predicted"/>
<keyword evidence="1" id="KW-0472">Membrane</keyword>
<dbReference type="AlphaFoldDB" id="A0A0F9TGP8"/>
<keyword evidence="1" id="KW-1133">Transmembrane helix</keyword>
<name>A0A0F9TGP8_9ZZZZ</name>
<gene>
    <name evidence="2" type="ORF">LCGC14_0349610</name>
</gene>
<dbReference type="EMBL" id="LAZR01000262">
    <property type="protein sequence ID" value="KKN78429.1"/>
    <property type="molecule type" value="Genomic_DNA"/>
</dbReference>